<evidence type="ECO:0000313" key="1">
    <source>
        <dbReference type="EMBL" id="MCX8998472.1"/>
    </source>
</evidence>
<dbReference type="Gene3D" id="1.10.530.10">
    <property type="match status" value="1"/>
</dbReference>
<reference evidence="1" key="1">
    <citation type="submission" date="2022-07" db="EMBL/GenBank/DDBJ databases">
        <title>Ectorhizobium quercum gen.nov., sp. nov.</title>
        <authorList>
            <person name="Ma T."/>
            <person name="Li Y."/>
        </authorList>
    </citation>
    <scope>NUCLEOTIDE SEQUENCE</scope>
    <source>
        <strain evidence="1">BDR2-2</strain>
    </source>
</reference>
<evidence type="ECO:0000313" key="2">
    <source>
        <dbReference type="Proteomes" id="UP001208771"/>
    </source>
</evidence>
<dbReference type="InterPro" id="IPR023346">
    <property type="entry name" value="Lysozyme-like_dom_sf"/>
</dbReference>
<dbReference type="Proteomes" id="UP001208771">
    <property type="component" value="Unassembled WGS sequence"/>
</dbReference>
<accession>A0AAE3N1Z0</accession>
<dbReference type="EMBL" id="JANFPI010000005">
    <property type="protein sequence ID" value="MCX8998472.1"/>
    <property type="molecule type" value="Genomic_DNA"/>
</dbReference>
<organism evidence="1 2">
    <name type="scientific">Ectorhizobium quercum</name>
    <dbReference type="NCBI Taxonomy" id="2965071"/>
    <lineage>
        <taxon>Bacteria</taxon>
        <taxon>Pseudomonadati</taxon>
        <taxon>Pseudomonadota</taxon>
        <taxon>Alphaproteobacteria</taxon>
        <taxon>Hyphomicrobiales</taxon>
        <taxon>Rhizobiaceae</taxon>
        <taxon>Ectorhizobium</taxon>
    </lineage>
</organism>
<gene>
    <name evidence="1" type="ORF">NOF55_15260</name>
</gene>
<proteinExistence type="predicted"/>
<evidence type="ECO:0008006" key="3">
    <source>
        <dbReference type="Google" id="ProtNLM"/>
    </source>
</evidence>
<dbReference type="AlphaFoldDB" id="A0AAE3N1Z0"/>
<keyword evidence="2" id="KW-1185">Reference proteome</keyword>
<comment type="caution">
    <text evidence="1">The sequence shown here is derived from an EMBL/GenBank/DDBJ whole genome shotgun (WGS) entry which is preliminary data.</text>
</comment>
<sequence length="206" mass="23240">MMMSINRRFFFDNARERLFHGRLRAGQVEGMAAILDRFEETMPEGDDRWLAYMLATAFHETAETMQPVRETLAASDARAIAILDDAFARGRLKSVKTPYWRPDKDGRSWLGRGFVQLTHRRNYEAMSRATGIDLVAAPERAMEMAVAVTILFRGMIDGSFTGRRLADAFSPAKEDWTGARRIINGTDRAALIAGYGRIFYAGISYA</sequence>
<name>A0AAE3N1Z0_9HYPH</name>
<dbReference type="SUPFAM" id="SSF53955">
    <property type="entry name" value="Lysozyme-like"/>
    <property type="match status" value="1"/>
</dbReference>
<protein>
    <recommendedName>
        <fullName evidence="3">Chitinase class I</fullName>
    </recommendedName>
</protein>